<organism evidence="2 3">
    <name type="scientific">Popillia japonica</name>
    <name type="common">Japanese beetle</name>
    <dbReference type="NCBI Taxonomy" id="7064"/>
    <lineage>
        <taxon>Eukaryota</taxon>
        <taxon>Metazoa</taxon>
        <taxon>Ecdysozoa</taxon>
        <taxon>Arthropoda</taxon>
        <taxon>Hexapoda</taxon>
        <taxon>Insecta</taxon>
        <taxon>Pterygota</taxon>
        <taxon>Neoptera</taxon>
        <taxon>Endopterygota</taxon>
        <taxon>Coleoptera</taxon>
        <taxon>Polyphaga</taxon>
        <taxon>Scarabaeiformia</taxon>
        <taxon>Scarabaeidae</taxon>
        <taxon>Rutelinae</taxon>
        <taxon>Popillia</taxon>
    </lineage>
</organism>
<sequence length="279" mass="32715">MNEFMMWVVCLKEMANLYLSHWNAEEKVCWRKKFDGAILSYEEGVNVPLAFQALWQALINANKVKLPFLIVVSDDNLVIWHYYLSQLGEVCILNSQNRKAVLQNTGFSIVLVPHSDIKLLQTFEENDYSFIVVENFDCVATTRLFKRLSGQFNIALTKQKFMVDRDYKKIWHILNWTNPGKFGKLNDFPQFDRDHIDNLCNPYDDIWFTYDFAVGEYDLDKDQEEKEKLEKILSDWAKKNGLPSRNSTEKPTRKRRLASARTAKGKRLPKKRSKQGNVD</sequence>
<keyword evidence="3" id="KW-1185">Reference proteome</keyword>
<dbReference type="AlphaFoldDB" id="A0AAW1JJU3"/>
<comment type="caution">
    <text evidence="2">The sequence shown here is derived from an EMBL/GenBank/DDBJ whole genome shotgun (WGS) entry which is preliminary data.</text>
</comment>
<gene>
    <name evidence="2" type="ORF">QE152_g28338</name>
</gene>
<evidence type="ECO:0000313" key="3">
    <source>
        <dbReference type="Proteomes" id="UP001458880"/>
    </source>
</evidence>
<feature type="compositionally biased region" description="Basic residues" evidence="1">
    <location>
        <begin position="252"/>
        <end position="279"/>
    </location>
</feature>
<name>A0AAW1JJU3_POPJA</name>
<evidence type="ECO:0000256" key="1">
    <source>
        <dbReference type="SAM" id="MobiDB-lite"/>
    </source>
</evidence>
<protein>
    <submittedName>
        <fullName evidence="2">Uncharacterized protein</fullName>
    </submittedName>
</protein>
<dbReference type="Proteomes" id="UP001458880">
    <property type="component" value="Unassembled WGS sequence"/>
</dbReference>
<dbReference type="EMBL" id="JASPKY010000351">
    <property type="protein sequence ID" value="KAK9704386.1"/>
    <property type="molecule type" value="Genomic_DNA"/>
</dbReference>
<accession>A0AAW1JJU3</accession>
<reference evidence="2 3" key="1">
    <citation type="journal article" date="2024" name="BMC Genomics">
        <title>De novo assembly and annotation of Popillia japonica's genome with initial clues to its potential as an invasive pest.</title>
        <authorList>
            <person name="Cucini C."/>
            <person name="Boschi S."/>
            <person name="Funari R."/>
            <person name="Cardaioli E."/>
            <person name="Iannotti N."/>
            <person name="Marturano G."/>
            <person name="Paoli F."/>
            <person name="Bruttini M."/>
            <person name="Carapelli A."/>
            <person name="Frati F."/>
            <person name="Nardi F."/>
        </authorList>
    </citation>
    <scope>NUCLEOTIDE SEQUENCE [LARGE SCALE GENOMIC DNA]</scope>
    <source>
        <strain evidence="2">DMR45628</strain>
    </source>
</reference>
<feature type="region of interest" description="Disordered" evidence="1">
    <location>
        <begin position="239"/>
        <end position="279"/>
    </location>
</feature>
<evidence type="ECO:0000313" key="2">
    <source>
        <dbReference type="EMBL" id="KAK9704386.1"/>
    </source>
</evidence>
<proteinExistence type="predicted"/>